<dbReference type="Proteomes" id="UP001595698">
    <property type="component" value="Unassembled WGS sequence"/>
</dbReference>
<gene>
    <name evidence="1" type="ORF">ACFOYY_30190</name>
</gene>
<dbReference type="RefSeq" id="WP_352014876.1">
    <property type="nucleotide sequence ID" value="NZ_JBHSBC010000034.1"/>
</dbReference>
<evidence type="ECO:0000313" key="1">
    <source>
        <dbReference type="EMBL" id="MFC3984442.1"/>
    </source>
</evidence>
<protein>
    <submittedName>
        <fullName evidence="1">Nitroreductase/quinone reductase family protein</fullName>
    </submittedName>
</protein>
<dbReference type="EMBL" id="JBHSBC010000034">
    <property type="protein sequence ID" value="MFC3984442.1"/>
    <property type="molecule type" value="Genomic_DNA"/>
</dbReference>
<evidence type="ECO:0000313" key="2">
    <source>
        <dbReference type="Proteomes" id="UP001595698"/>
    </source>
</evidence>
<dbReference type="SUPFAM" id="SSF50475">
    <property type="entry name" value="FMN-binding split barrel"/>
    <property type="match status" value="1"/>
</dbReference>
<proteinExistence type="predicted"/>
<comment type="caution">
    <text evidence="1">The sequence shown here is derived from an EMBL/GenBank/DDBJ whole genome shotgun (WGS) entry which is preliminary data.</text>
</comment>
<accession>A0ABV8FAV1</accession>
<reference evidence="2" key="1">
    <citation type="journal article" date="2019" name="Int. J. Syst. Evol. Microbiol.">
        <title>The Global Catalogue of Microorganisms (GCM) 10K type strain sequencing project: providing services to taxonomists for standard genome sequencing and annotation.</title>
        <authorList>
            <consortium name="The Broad Institute Genomics Platform"/>
            <consortium name="The Broad Institute Genome Sequencing Center for Infectious Disease"/>
            <person name="Wu L."/>
            <person name="Ma J."/>
        </authorList>
    </citation>
    <scope>NUCLEOTIDE SEQUENCE [LARGE SCALE GENOMIC DNA]</scope>
    <source>
        <strain evidence="2">TBRC 7912</strain>
    </source>
</reference>
<name>A0ABV8FAV1_9ACTN</name>
<dbReference type="InterPro" id="IPR004378">
    <property type="entry name" value="F420H2_quin_Rdtase"/>
</dbReference>
<sequence length="148" mass="16464">MIEKILHMPLQPYREAAYALRVIQTRGRHTGQPRRTPIAVVQLSGEHYLVAPNRQRQWVKNLLASGECHVHGEERGPSRTLLVEGEEAARVIRTYLSVLDLPFATEAFPFGAGDSLETIVPHTVRTAVFRLEPAEGTGETAFDPAVEV</sequence>
<keyword evidence="2" id="KW-1185">Reference proteome</keyword>
<dbReference type="InterPro" id="IPR012349">
    <property type="entry name" value="Split_barrel_FMN-bd"/>
</dbReference>
<dbReference type="Gene3D" id="2.30.110.10">
    <property type="entry name" value="Electron Transport, Fmn-binding Protein, Chain A"/>
    <property type="match status" value="1"/>
</dbReference>
<dbReference type="Pfam" id="PF04075">
    <property type="entry name" value="F420H2_quin_red"/>
    <property type="match status" value="1"/>
</dbReference>
<organism evidence="1 2">
    <name type="scientific">Streptosporangium jomthongense</name>
    <dbReference type="NCBI Taxonomy" id="1193683"/>
    <lineage>
        <taxon>Bacteria</taxon>
        <taxon>Bacillati</taxon>
        <taxon>Actinomycetota</taxon>
        <taxon>Actinomycetes</taxon>
        <taxon>Streptosporangiales</taxon>
        <taxon>Streptosporangiaceae</taxon>
        <taxon>Streptosporangium</taxon>
    </lineage>
</organism>